<organism evidence="1 2">
    <name type="scientific">Electrophorus voltai</name>
    <dbReference type="NCBI Taxonomy" id="2609070"/>
    <lineage>
        <taxon>Eukaryota</taxon>
        <taxon>Metazoa</taxon>
        <taxon>Chordata</taxon>
        <taxon>Craniata</taxon>
        <taxon>Vertebrata</taxon>
        <taxon>Euteleostomi</taxon>
        <taxon>Actinopterygii</taxon>
        <taxon>Neopterygii</taxon>
        <taxon>Teleostei</taxon>
        <taxon>Ostariophysi</taxon>
        <taxon>Gymnotiformes</taxon>
        <taxon>Gymnotoidei</taxon>
        <taxon>Gymnotidae</taxon>
        <taxon>Electrophorus</taxon>
    </lineage>
</organism>
<gene>
    <name evidence="1" type="ORF">P4O66_007137</name>
</gene>
<reference evidence="1" key="1">
    <citation type="submission" date="2023-03" db="EMBL/GenBank/DDBJ databases">
        <title>Electrophorus voltai genome.</title>
        <authorList>
            <person name="Bian C."/>
        </authorList>
    </citation>
    <scope>NUCLEOTIDE SEQUENCE</scope>
    <source>
        <strain evidence="1">CB-2022</strain>
        <tissue evidence="1">Muscle</tissue>
    </source>
</reference>
<dbReference type="EMBL" id="JAROKS010000012">
    <property type="protein sequence ID" value="KAK1798856.1"/>
    <property type="molecule type" value="Genomic_DNA"/>
</dbReference>
<keyword evidence="2" id="KW-1185">Reference proteome</keyword>
<accession>A0AAD9DYM0</accession>
<name>A0AAD9DYM0_9TELE</name>
<comment type="caution">
    <text evidence="1">The sequence shown here is derived from an EMBL/GenBank/DDBJ whole genome shotgun (WGS) entry which is preliminary data.</text>
</comment>
<protein>
    <submittedName>
        <fullName evidence="1">Uncharacterized protein</fullName>
    </submittedName>
</protein>
<evidence type="ECO:0000313" key="1">
    <source>
        <dbReference type="EMBL" id="KAK1798856.1"/>
    </source>
</evidence>
<dbReference type="AlphaFoldDB" id="A0AAD9DYM0"/>
<sequence length="244" mass="26817">MKTAVFKEPSGYVRQDRNQGPRLMSCVLHKALVLHNNRHQLKELLDVVFTLQCHAQTCLAAELLSAPITTSLAACQRNATLLRRLFAGKIGRNQRDNLCSLWQAASKPASFGMMVWCPAKMDPANPSLLTPGEEEEHVGMVPGETLGRADTLFNHHCGGENLFGASHHSAYVNTHRTHQPGPSPRATADFSFSVRHGERSVRVIALARAAAAAFLVRVISRKTPPPPSHPPDPGKFAQWEVNIR</sequence>
<dbReference type="Proteomes" id="UP001239994">
    <property type="component" value="Unassembled WGS sequence"/>
</dbReference>
<evidence type="ECO:0000313" key="2">
    <source>
        <dbReference type="Proteomes" id="UP001239994"/>
    </source>
</evidence>
<proteinExistence type="predicted"/>